<dbReference type="RefSeq" id="XP_025478304.1">
    <property type="nucleotide sequence ID" value="XM_025629719.1"/>
</dbReference>
<proteinExistence type="predicted"/>
<gene>
    <name evidence="1" type="ORF">BO87DRAFT_99083</name>
</gene>
<organism evidence="1 2">
    <name type="scientific">Aspergillus neoniger (strain CBS 115656)</name>
    <dbReference type="NCBI Taxonomy" id="1448310"/>
    <lineage>
        <taxon>Eukaryota</taxon>
        <taxon>Fungi</taxon>
        <taxon>Dikarya</taxon>
        <taxon>Ascomycota</taxon>
        <taxon>Pezizomycotina</taxon>
        <taxon>Eurotiomycetes</taxon>
        <taxon>Eurotiomycetidae</taxon>
        <taxon>Eurotiales</taxon>
        <taxon>Aspergillaceae</taxon>
        <taxon>Aspergillus</taxon>
        <taxon>Aspergillus subgen. Circumdati</taxon>
    </lineage>
</organism>
<evidence type="ECO:0000313" key="2">
    <source>
        <dbReference type="Proteomes" id="UP000247647"/>
    </source>
</evidence>
<sequence length="103" mass="10797">MYGGGMVIRTNKGGCVQWLLYSHSVKGECSCNENGCTDDSPACCANGTCDTDQKATVARVRLIRPEEVDTRYSAQLTAKLHAGANLTSTVLTSGGIGTPVAEI</sequence>
<dbReference type="GeneID" id="37132175"/>
<keyword evidence="2" id="KW-1185">Reference proteome</keyword>
<dbReference type="EMBL" id="KZ821466">
    <property type="protein sequence ID" value="PYH32826.1"/>
    <property type="molecule type" value="Genomic_DNA"/>
</dbReference>
<evidence type="ECO:0000313" key="1">
    <source>
        <dbReference type="EMBL" id="PYH32826.1"/>
    </source>
</evidence>
<name>A0A318YEP7_ASPNB</name>
<dbReference type="OrthoDB" id="2119228at2759"/>
<protein>
    <submittedName>
        <fullName evidence="1">Uncharacterized protein</fullName>
    </submittedName>
</protein>
<dbReference type="Proteomes" id="UP000247647">
    <property type="component" value="Unassembled WGS sequence"/>
</dbReference>
<reference evidence="1" key="1">
    <citation type="submission" date="2016-12" db="EMBL/GenBank/DDBJ databases">
        <title>The genomes of Aspergillus section Nigri reveals drivers in fungal speciation.</title>
        <authorList>
            <consortium name="DOE Joint Genome Institute"/>
            <person name="Vesth T.C."/>
            <person name="Nybo J."/>
            <person name="Theobald S."/>
            <person name="Brandl J."/>
            <person name="Frisvad J.C."/>
            <person name="Nielsen K.F."/>
            <person name="Lyhne E.K."/>
            <person name="Kogle M.E."/>
            <person name="Kuo A."/>
            <person name="Riley R."/>
            <person name="Clum A."/>
            <person name="Nolan M."/>
            <person name="Lipzen A."/>
            <person name="Salamov A."/>
            <person name="Henrissat B."/>
            <person name="Wiebenga A."/>
            <person name="De Vries R.P."/>
            <person name="Grigoriev I.V."/>
            <person name="Mortensen U.H."/>
            <person name="Andersen M.R."/>
            <person name="Baker S.E."/>
        </authorList>
    </citation>
    <scope>NUCLEOTIDE SEQUENCE [LARGE SCALE GENOMIC DNA]</scope>
    <source>
        <strain evidence="1">CBS 115656</strain>
    </source>
</reference>
<dbReference type="AlphaFoldDB" id="A0A318YEP7"/>
<accession>A0A318YEP7</accession>